<accession>A0A1I4BVQ8</accession>
<keyword evidence="7" id="KW-0443">Lipid metabolism</keyword>
<dbReference type="Pfam" id="PF00781">
    <property type="entry name" value="DAGK_cat"/>
    <property type="match status" value="1"/>
</dbReference>
<keyword evidence="7" id="KW-0594">Phospholipid biosynthesis</keyword>
<dbReference type="EMBL" id="FOSW01000003">
    <property type="protein sequence ID" value="SFK72247.1"/>
    <property type="molecule type" value="Genomic_DNA"/>
</dbReference>
<dbReference type="Proteomes" id="UP000199152">
    <property type="component" value="Unassembled WGS sequence"/>
</dbReference>
<dbReference type="SMART" id="SM00046">
    <property type="entry name" value="DAGKc"/>
    <property type="match status" value="1"/>
</dbReference>
<dbReference type="InParanoid" id="A0A1I4BVQ8"/>
<keyword evidence="4" id="KW-0547">Nucleotide-binding</keyword>
<dbReference type="GO" id="GO:0004143">
    <property type="term" value="F:ATP-dependent diacylglycerol kinase activity"/>
    <property type="evidence" value="ECO:0007669"/>
    <property type="project" value="TreeGrafter"/>
</dbReference>
<dbReference type="GO" id="GO:0005886">
    <property type="term" value="C:plasma membrane"/>
    <property type="evidence" value="ECO:0007669"/>
    <property type="project" value="TreeGrafter"/>
</dbReference>
<dbReference type="AlphaFoldDB" id="A0A1I4BVQ8"/>
<evidence type="ECO:0000256" key="1">
    <source>
        <dbReference type="ARBA" id="ARBA00001946"/>
    </source>
</evidence>
<evidence type="ECO:0000256" key="7">
    <source>
        <dbReference type="ARBA" id="ARBA00023209"/>
    </source>
</evidence>
<keyword evidence="8" id="KW-1208">Phospholipid metabolism</keyword>
<dbReference type="InterPro" id="IPR016064">
    <property type="entry name" value="NAD/diacylglycerol_kinase_sf"/>
</dbReference>
<dbReference type="Gene3D" id="2.60.200.40">
    <property type="match status" value="1"/>
</dbReference>
<evidence type="ECO:0000259" key="9">
    <source>
        <dbReference type="PROSITE" id="PS50146"/>
    </source>
</evidence>
<evidence type="ECO:0000256" key="2">
    <source>
        <dbReference type="ARBA" id="ARBA00005983"/>
    </source>
</evidence>
<dbReference type="OrthoDB" id="142078at2"/>
<name>A0A1I4BVQ8_9ACTN</name>
<organism evidence="10 11">
    <name type="scientific">Geodermatophilus ruber</name>
    <dbReference type="NCBI Taxonomy" id="504800"/>
    <lineage>
        <taxon>Bacteria</taxon>
        <taxon>Bacillati</taxon>
        <taxon>Actinomycetota</taxon>
        <taxon>Actinomycetes</taxon>
        <taxon>Geodermatophilales</taxon>
        <taxon>Geodermatophilaceae</taxon>
        <taxon>Geodermatophilus</taxon>
    </lineage>
</organism>
<dbReference type="InterPro" id="IPR001206">
    <property type="entry name" value="Diacylglycerol_kinase_cat_dom"/>
</dbReference>
<dbReference type="Gene3D" id="3.40.50.10330">
    <property type="entry name" value="Probable inorganic polyphosphate/atp-NAD kinase, domain 1"/>
    <property type="match status" value="1"/>
</dbReference>
<dbReference type="Pfam" id="PF19279">
    <property type="entry name" value="YegS_C"/>
    <property type="match status" value="1"/>
</dbReference>
<dbReference type="GO" id="GO:0005524">
    <property type="term" value="F:ATP binding"/>
    <property type="evidence" value="ECO:0007669"/>
    <property type="project" value="UniProtKB-KW"/>
</dbReference>
<dbReference type="PANTHER" id="PTHR12358">
    <property type="entry name" value="SPHINGOSINE KINASE"/>
    <property type="match status" value="1"/>
</dbReference>
<evidence type="ECO:0000256" key="8">
    <source>
        <dbReference type="ARBA" id="ARBA00023264"/>
    </source>
</evidence>
<dbReference type="PANTHER" id="PTHR12358:SF106">
    <property type="entry name" value="LIPID KINASE YEGS"/>
    <property type="match status" value="1"/>
</dbReference>
<dbReference type="GO" id="GO:0008654">
    <property type="term" value="P:phospholipid biosynthetic process"/>
    <property type="evidence" value="ECO:0007669"/>
    <property type="project" value="UniProtKB-KW"/>
</dbReference>
<keyword evidence="5 10" id="KW-0418">Kinase</keyword>
<evidence type="ECO:0000256" key="6">
    <source>
        <dbReference type="ARBA" id="ARBA00022840"/>
    </source>
</evidence>
<dbReference type="RefSeq" id="WP_091322363.1">
    <property type="nucleotide sequence ID" value="NZ_FOSW01000003.1"/>
</dbReference>
<keyword evidence="7" id="KW-0444">Lipid biosynthesis</keyword>
<evidence type="ECO:0000256" key="4">
    <source>
        <dbReference type="ARBA" id="ARBA00022741"/>
    </source>
</evidence>
<evidence type="ECO:0000313" key="11">
    <source>
        <dbReference type="Proteomes" id="UP000199152"/>
    </source>
</evidence>
<keyword evidence="11" id="KW-1185">Reference proteome</keyword>
<reference evidence="11" key="1">
    <citation type="submission" date="2016-10" db="EMBL/GenBank/DDBJ databases">
        <authorList>
            <person name="Varghese N."/>
            <person name="Submissions S."/>
        </authorList>
    </citation>
    <scope>NUCLEOTIDE SEQUENCE [LARGE SCALE GENOMIC DNA]</scope>
    <source>
        <strain evidence="11">DSM 45317</strain>
    </source>
</reference>
<dbReference type="InterPro" id="IPR017438">
    <property type="entry name" value="ATP-NAD_kinase_N"/>
</dbReference>
<keyword evidence="6" id="KW-0067">ATP-binding</keyword>
<dbReference type="SUPFAM" id="SSF111331">
    <property type="entry name" value="NAD kinase/diacylglycerol kinase-like"/>
    <property type="match status" value="1"/>
</dbReference>
<dbReference type="InterPro" id="IPR045540">
    <property type="entry name" value="YegS/DAGK_C"/>
</dbReference>
<sequence length="301" mass="30834">MATHAAGDVAVLVSPAAGRGRARAAAATVLATLRAAGLTPEVLPATTRADAERQAGKAVAAGTRAVVTIGGDGAAHAGLQAVAGTLTPLAVVPAGTGNDLALALGWPRDPLAAARAAVEDLLSGAVRTVDAGRTGDRWWATVLCCGFDSAVTDRANRLRWPRGPRRYDVAILAELARLRPRELTLVVDGVAHTLPVTLIAVGNTPWYGGGMRVCPTADPADGRFDVTVVGPVTRRELVRTRPRLTAGTHVEHPAVSVHRAARVELTGEGLNTYADGEPVAPLPVTAECVRGALGVVGTGRA</sequence>
<proteinExistence type="inferred from homology"/>
<dbReference type="InterPro" id="IPR050187">
    <property type="entry name" value="Lipid_Phosphate_FormReg"/>
</dbReference>
<keyword evidence="3" id="KW-0808">Transferase</keyword>
<comment type="cofactor">
    <cofactor evidence="1">
        <name>Mg(2+)</name>
        <dbReference type="ChEBI" id="CHEBI:18420"/>
    </cofactor>
</comment>
<comment type="similarity">
    <text evidence="2">Belongs to the diacylglycerol/lipid kinase family.</text>
</comment>
<dbReference type="PROSITE" id="PS50146">
    <property type="entry name" value="DAGK"/>
    <property type="match status" value="1"/>
</dbReference>
<evidence type="ECO:0000256" key="5">
    <source>
        <dbReference type="ARBA" id="ARBA00022777"/>
    </source>
</evidence>
<gene>
    <name evidence="10" type="ORF">SAMN04488085_103201</name>
</gene>
<dbReference type="STRING" id="504800.SAMN04488085_103201"/>
<protein>
    <submittedName>
        <fullName evidence="10">Diacylglycerol kinase</fullName>
    </submittedName>
</protein>
<evidence type="ECO:0000313" key="10">
    <source>
        <dbReference type="EMBL" id="SFK72247.1"/>
    </source>
</evidence>
<feature type="domain" description="DAGKc" evidence="9">
    <location>
        <begin position="4"/>
        <end position="138"/>
    </location>
</feature>
<dbReference type="FunCoup" id="A0A1I4BVQ8">
    <property type="interactions" value="76"/>
</dbReference>
<evidence type="ECO:0000256" key="3">
    <source>
        <dbReference type="ARBA" id="ARBA00022679"/>
    </source>
</evidence>